<comment type="similarity">
    <text evidence="5 14">Belongs to the RNase HII family. RnhC subfamily.</text>
</comment>
<dbReference type="GO" id="GO:0003723">
    <property type="term" value="F:RNA binding"/>
    <property type="evidence" value="ECO:0007669"/>
    <property type="project" value="UniProtKB-UniRule"/>
</dbReference>
<gene>
    <name evidence="14 17" type="primary">rnhC</name>
    <name evidence="17" type="ORF">MOZ60_03625</name>
</gene>
<dbReference type="GO" id="GO:0005737">
    <property type="term" value="C:cytoplasm"/>
    <property type="evidence" value="ECO:0007669"/>
    <property type="project" value="UniProtKB-SubCell"/>
</dbReference>
<comment type="subcellular location">
    <subcellularLocation>
        <location evidence="4 14">Cytoplasm</location>
    </subcellularLocation>
</comment>
<dbReference type="AlphaFoldDB" id="A0AB35U134"/>
<protein>
    <recommendedName>
        <fullName evidence="7 14">Ribonuclease HIII</fullName>
        <shortName evidence="14">RNase HIII</shortName>
        <ecNumber evidence="6 14">3.1.26.4</ecNumber>
    </recommendedName>
</protein>
<keyword evidence="12 14" id="KW-0378">Hydrolase</keyword>
<dbReference type="InterPro" id="IPR012295">
    <property type="entry name" value="TBP_dom_sf"/>
</dbReference>
<dbReference type="PROSITE" id="PS51975">
    <property type="entry name" value="RNASE_H_2"/>
    <property type="match status" value="1"/>
</dbReference>
<dbReference type="EC" id="3.1.26.4" evidence="6 14"/>
<keyword evidence="10 14" id="KW-0479">Metal-binding</keyword>
<evidence type="ECO:0000256" key="7">
    <source>
        <dbReference type="ARBA" id="ARBA00021407"/>
    </source>
</evidence>
<comment type="cofactor">
    <cofactor evidence="14 15">
        <name>Mn(2+)</name>
        <dbReference type="ChEBI" id="CHEBI:29035"/>
    </cofactor>
    <cofactor evidence="14 15">
        <name>Mg(2+)</name>
        <dbReference type="ChEBI" id="CHEBI:18420"/>
    </cofactor>
    <text evidence="14 15">Manganese or magnesium. Binds 1 divalent metal ion per monomer in the absence of substrate. May bind a second metal ion after substrate binding.</text>
</comment>
<dbReference type="Pfam" id="PF01351">
    <property type="entry name" value="RNase_HII"/>
    <property type="match status" value="1"/>
</dbReference>
<dbReference type="InterPro" id="IPR024568">
    <property type="entry name" value="RNase_HIII_N"/>
</dbReference>
<feature type="binding site" evidence="14 15">
    <location>
        <position position="96"/>
    </location>
    <ligand>
        <name>a divalent metal cation</name>
        <dbReference type="ChEBI" id="CHEBI:60240"/>
    </ligand>
</feature>
<dbReference type="RefSeq" id="WP_370595675.1">
    <property type="nucleotide sequence ID" value="NZ_JALBUR010000006.1"/>
</dbReference>
<sequence>MSNTTITLALTSQQAQLLYEKLGEYKHPAPAYARWQLRPENCVITCYTSGKTVFQGKDAQIYASPFMAVSKPENKVSAAVTAQNTAADNFPQAGSDEVGTGDYFGPVCVCATIVDESTLPKVKELGVRDSKKLSDDDIRKIGPQLEQILPHSLLIVTPAKYNQVHEQYNINAIKALLHNQAYVNLKNKYGLPSFCMIDQFTPEKSYYRYIRGAKEIQYGIHFQIKAEDKYPSVGAASVIARYAFLTTWDQMEQQWDMTFQKGAGAKVDECALAFVRKYGMEKLGRVAKLHFQNTRKLQEYL</sequence>
<evidence type="ECO:0000256" key="13">
    <source>
        <dbReference type="ARBA" id="ARBA00022842"/>
    </source>
</evidence>
<feature type="binding site" evidence="14 15">
    <location>
        <position position="97"/>
    </location>
    <ligand>
        <name>a divalent metal cation</name>
        <dbReference type="ChEBI" id="CHEBI:60240"/>
    </ligand>
</feature>
<dbReference type="PANTHER" id="PTHR10954:SF23">
    <property type="entry name" value="RIBONUCLEASE"/>
    <property type="match status" value="1"/>
</dbReference>
<evidence type="ECO:0000256" key="3">
    <source>
        <dbReference type="ARBA" id="ARBA00004065"/>
    </source>
</evidence>
<dbReference type="SUPFAM" id="SSF53098">
    <property type="entry name" value="Ribonuclease H-like"/>
    <property type="match status" value="1"/>
</dbReference>
<comment type="caution">
    <text evidence="17">The sequence shown here is derived from an EMBL/GenBank/DDBJ whole genome shotgun (WGS) entry which is preliminary data.</text>
</comment>
<dbReference type="InterPro" id="IPR001352">
    <property type="entry name" value="RNase_HII/HIII"/>
</dbReference>
<dbReference type="CDD" id="cd06590">
    <property type="entry name" value="RNase_HII_bacteria_HIII_like"/>
    <property type="match status" value="1"/>
</dbReference>
<keyword evidence="18" id="KW-1185">Reference proteome</keyword>
<dbReference type="GO" id="GO:0043137">
    <property type="term" value="P:DNA replication, removal of RNA primer"/>
    <property type="evidence" value="ECO:0007669"/>
    <property type="project" value="TreeGrafter"/>
</dbReference>
<keyword evidence="9 14" id="KW-0540">Nuclease</keyword>
<comment type="catalytic activity">
    <reaction evidence="1 14 15">
        <text>Endonucleolytic cleavage to 5'-phosphomonoester.</text>
        <dbReference type="EC" id="3.1.26.4"/>
    </reaction>
</comment>
<dbReference type="GO" id="GO:0032299">
    <property type="term" value="C:ribonuclease H2 complex"/>
    <property type="evidence" value="ECO:0007669"/>
    <property type="project" value="TreeGrafter"/>
</dbReference>
<proteinExistence type="inferred from homology"/>
<evidence type="ECO:0000256" key="1">
    <source>
        <dbReference type="ARBA" id="ARBA00000077"/>
    </source>
</evidence>
<keyword evidence="13 14" id="KW-0460">Magnesium</keyword>
<evidence type="ECO:0000313" key="18">
    <source>
        <dbReference type="Proteomes" id="UP001286174"/>
    </source>
</evidence>
<feature type="binding site" evidence="14 15">
    <location>
        <position position="198"/>
    </location>
    <ligand>
        <name>a divalent metal cation</name>
        <dbReference type="ChEBI" id="CHEBI:60240"/>
    </ligand>
</feature>
<evidence type="ECO:0000256" key="15">
    <source>
        <dbReference type="PROSITE-ProRule" id="PRU01319"/>
    </source>
</evidence>
<dbReference type="Gene3D" id="3.30.420.10">
    <property type="entry name" value="Ribonuclease H-like superfamily/Ribonuclease H"/>
    <property type="match status" value="1"/>
</dbReference>
<keyword evidence="8 14" id="KW-0963">Cytoplasm</keyword>
<organism evidence="17 18">
    <name type="scientific">Grylomicrobium aquisgranensis</name>
    <dbReference type="NCBI Taxonomy" id="2926318"/>
    <lineage>
        <taxon>Bacteria</taxon>
        <taxon>Bacillati</taxon>
        <taxon>Bacillota</taxon>
        <taxon>Erysipelotrichia</taxon>
        <taxon>Erysipelotrichales</taxon>
        <taxon>Erysipelotrichaceae</taxon>
        <taxon>Grylomicrobium</taxon>
    </lineage>
</organism>
<evidence type="ECO:0000256" key="10">
    <source>
        <dbReference type="ARBA" id="ARBA00022723"/>
    </source>
</evidence>
<feature type="domain" description="RNase H type-2" evidence="16">
    <location>
        <begin position="90"/>
        <end position="301"/>
    </location>
</feature>
<evidence type="ECO:0000256" key="12">
    <source>
        <dbReference type="ARBA" id="ARBA00022801"/>
    </source>
</evidence>
<dbReference type="InterPro" id="IPR004641">
    <property type="entry name" value="RNase_HIII"/>
</dbReference>
<accession>A0AB35U134</accession>
<dbReference type="Proteomes" id="UP001286174">
    <property type="component" value="Unassembled WGS sequence"/>
</dbReference>
<dbReference type="InterPro" id="IPR036397">
    <property type="entry name" value="RNaseH_sf"/>
</dbReference>
<dbReference type="FunFam" id="3.30.420.10:FF:000047">
    <property type="entry name" value="Ribonuclease HIII"/>
    <property type="match status" value="1"/>
</dbReference>
<evidence type="ECO:0000256" key="8">
    <source>
        <dbReference type="ARBA" id="ARBA00022490"/>
    </source>
</evidence>
<dbReference type="EMBL" id="JALBUR010000006">
    <property type="protein sequence ID" value="MDX8419180.1"/>
    <property type="molecule type" value="Genomic_DNA"/>
</dbReference>
<evidence type="ECO:0000256" key="9">
    <source>
        <dbReference type="ARBA" id="ARBA00022722"/>
    </source>
</evidence>
<evidence type="ECO:0000256" key="5">
    <source>
        <dbReference type="ARBA" id="ARBA00008378"/>
    </source>
</evidence>
<dbReference type="PANTHER" id="PTHR10954">
    <property type="entry name" value="RIBONUCLEASE H2 SUBUNIT A"/>
    <property type="match status" value="1"/>
</dbReference>
<evidence type="ECO:0000256" key="14">
    <source>
        <dbReference type="HAMAP-Rule" id="MF_00053"/>
    </source>
</evidence>
<dbReference type="HAMAP" id="MF_00053">
    <property type="entry name" value="RNase_HIII"/>
    <property type="match status" value="1"/>
</dbReference>
<dbReference type="InterPro" id="IPR012337">
    <property type="entry name" value="RNaseH-like_sf"/>
</dbReference>
<reference evidence="17 18" key="1">
    <citation type="submission" date="2022-03" db="EMBL/GenBank/DDBJ databases">
        <title>Novel taxa within the pig intestine.</title>
        <authorList>
            <person name="Wylensek D."/>
            <person name="Bishof K."/>
            <person name="Afrizal A."/>
            <person name="Clavel T."/>
        </authorList>
    </citation>
    <scope>NUCLEOTIDE SEQUENCE [LARGE SCALE GENOMIC DNA]</scope>
    <source>
        <strain evidence="17 18">CLA-KB-P133</strain>
    </source>
</reference>
<dbReference type="GO" id="GO:0000287">
    <property type="term" value="F:magnesium ion binding"/>
    <property type="evidence" value="ECO:0007669"/>
    <property type="project" value="UniProtKB-UniRule"/>
</dbReference>
<evidence type="ECO:0000256" key="2">
    <source>
        <dbReference type="ARBA" id="ARBA00001946"/>
    </source>
</evidence>
<dbReference type="GO" id="GO:0004523">
    <property type="term" value="F:RNA-DNA hybrid ribonuclease activity"/>
    <property type="evidence" value="ECO:0007669"/>
    <property type="project" value="UniProtKB-UniRule"/>
</dbReference>
<dbReference type="Pfam" id="PF11858">
    <property type="entry name" value="DUF3378"/>
    <property type="match status" value="1"/>
</dbReference>
<comment type="cofactor">
    <cofactor evidence="2">
        <name>Mg(2+)</name>
        <dbReference type="ChEBI" id="CHEBI:18420"/>
    </cofactor>
</comment>
<evidence type="ECO:0000256" key="6">
    <source>
        <dbReference type="ARBA" id="ARBA00012180"/>
    </source>
</evidence>
<evidence type="ECO:0000313" key="17">
    <source>
        <dbReference type="EMBL" id="MDX8419180.1"/>
    </source>
</evidence>
<dbReference type="GO" id="GO:0006298">
    <property type="term" value="P:mismatch repair"/>
    <property type="evidence" value="ECO:0007669"/>
    <property type="project" value="TreeGrafter"/>
</dbReference>
<keyword evidence="11 14" id="KW-0255">Endonuclease</keyword>
<dbReference type="NCBIfam" id="TIGR00716">
    <property type="entry name" value="rnhC"/>
    <property type="match status" value="1"/>
</dbReference>
<dbReference type="PIRSF" id="PIRSF037748">
    <property type="entry name" value="RnhC"/>
    <property type="match status" value="1"/>
</dbReference>
<comment type="function">
    <text evidence="3 14">Endonuclease that specifically degrades the RNA of RNA-DNA hybrids.</text>
</comment>
<evidence type="ECO:0000256" key="11">
    <source>
        <dbReference type="ARBA" id="ARBA00022759"/>
    </source>
</evidence>
<dbReference type="InterPro" id="IPR024567">
    <property type="entry name" value="RNase_HII/HIII_dom"/>
</dbReference>
<dbReference type="Gene3D" id="3.30.310.10">
    <property type="entry name" value="TATA-Binding Protein"/>
    <property type="match status" value="1"/>
</dbReference>
<evidence type="ECO:0000256" key="4">
    <source>
        <dbReference type="ARBA" id="ARBA00004496"/>
    </source>
</evidence>
<name>A0AB35U134_9FIRM</name>
<evidence type="ECO:0000259" key="16">
    <source>
        <dbReference type="PROSITE" id="PS51975"/>
    </source>
</evidence>